<evidence type="ECO:0000256" key="5">
    <source>
        <dbReference type="ARBA" id="ARBA00022729"/>
    </source>
</evidence>
<evidence type="ECO:0000256" key="9">
    <source>
        <dbReference type="SAM" id="Coils"/>
    </source>
</evidence>
<protein>
    <submittedName>
        <fullName evidence="13">Putative COBL7 (COBRA-LIKE 7)</fullName>
    </submittedName>
</protein>
<keyword evidence="6" id="KW-0472">Membrane</keyword>
<feature type="domain" description="COBRA C-terminal" evidence="12">
    <location>
        <begin position="418"/>
        <end position="617"/>
    </location>
</feature>
<feature type="chain" id="PRO_5003192743" evidence="11">
    <location>
        <begin position="29"/>
        <end position="1135"/>
    </location>
</feature>
<sequence>MDSGSRNWPPIMALNLLIILTIMPFSLAQPTAAAPAPASDSCNGVFLSYAYTAGPQLPPEVKDPKQQPYKFESVLTVLNNGLDDLKSWRVFVGFTNNEYLVSASNAVLADGTSIPGGVGNGTVFAGYPMTDLKTAVKTAGDLAQMQVQVKLIGTQFGVAPPKVPMPSNITLANDGFVCPAAAMQGTHEMQVCCTVDANFKTNITVDDEFLPRQKGDLTMMYDAISTRATDYTAQVTIANHNSLGRLDNWKLSWDWMEDEFIFSTKGAYPSVVDSSDCIFGKQGTFYENLDFSTVLNCERRPTIIDLPPTKANDTLLGLVPYCCRNGTILPPTMDASKSVSSFQMQVFKMPPNLNRSQLSPPQNWGIKGTLNPDYKCGPPVRVSPSQFPDRSGLPVNISAVASWQVVCNITQPRGAIPSCCVSFSAFYNESVVPCNTCACGCPSNTVRTCSTTAPAMLLPPESLLVPFDNRTVKAKSWADIKHLPVPKPTPCGDNCGISINWHLYTDYSRGWSARVTVFNWDETAFVDWFAAVQLDKAGPGFEKAYSFNASHLEINGVNNTVFMQGLKGLNYLVAETDGANPKKDPTVPGKQQSVLSFTKKITPGINLVGGDGFPTKVDVASSVEVLFLHPGVVSLTGGDAQGLVERDTNHVVGVPQVAELGGLLKEVTDKSIRPTEEFEGQNKSIKSRVRSTLLIWDTFAFDRVMDVSARVLLRLSPHASLYPSHLPYLFLKQMRNLPWKHKMLKMSTREQCQYSLFAEVLSGGKKAEYFERLRWECPLRYDGGLSIFAEIFDRMPIISAKLSVRVTGADKARKVESNHARGLALEDSGSSVSSIFEKVIMLGVWLSRFGRRCLFDFGASNLIGSVFSNSDVVGAASFTCSTLAENFGKVICGTHELLLRVGKVFDRMPIISAKLSVRVTGADKAGKAAPPSPDNIWRPSFVSPTGPLTVGDSVMKNDMTAAVVARNLLTPKDNRLLSKRSDELAVKDSLALSVQCAGSVSNMAQRLFARTRQVESLAAEVMSLKQEIRGLKHENKQLHRLAHDYATNMKRKLDQMKETDGQVLLDHQRFVSLFQRHLLPSSSGAVPRNEAPNDQPLMPPPSRVLSSTEAPNDPPPVPSLSGALPTAETSPKQPL</sequence>
<evidence type="ECO:0000256" key="2">
    <source>
        <dbReference type="ARBA" id="ARBA00005507"/>
    </source>
</evidence>
<evidence type="ECO:0000256" key="10">
    <source>
        <dbReference type="SAM" id="MobiDB-lite"/>
    </source>
</evidence>
<feature type="signal peptide" evidence="11">
    <location>
        <begin position="1"/>
        <end position="28"/>
    </location>
</feature>
<name>E4Z8Q9_MALDO</name>
<keyword evidence="8" id="KW-0449">Lipoprotein</keyword>
<reference evidence="13" key="1">
    <citation type="submission" date="2010-04" db="EMBL/GenBank/DDBJ databases">
        <title>Genomic organization of the Mal d 1 gene cluster on apple (Malus x domestica) linkage group 16.</title>
        <authorList>
            <person name="Pagliarani G."/>
            <person name="Paris R."/>
            <person name="Arens P."/>
            <person name="Tartarini S."/>
            <person name="Peters S."/>
            <person name="van de Weg E."/>
        </authorList>
    </citation>
    <scope>NUCLEOTIDE SEQUENCE</scope>
</reference>
<dbReference type="AlphaFoldDB" id="E4Z8Q9"/>
<keyword evidence="9" id="KW-0175">Coiled coil</keyword>
<evidence type="ECO:0000256" key="4">
    <source>
        <dbReference type="ARBA" id="ARBA00022622"/>
    </source>
</evidence>
<dbReference type="EMBL" id="FN823235">
    <property type="protein sequence ID" value="CBL94184.1"/>
    <property type="molecule type" value="Genomic_DNA"/>
</dbReference>
<accession>E4Z8Q9</accession>
<keyword evidence="5 11" id="KW-0732">Signal</keyword>
<proteinExistence type="inferred from homology"/>
<keyword evidence="3" id="KW-1003">Cell membrane</keyword>
<evidence type="ECO:0000256" key="3">
    <source>
        <dbReference type="ARBA" id="ARBA00022475"/>
    </source>
</evidence>
<dbReference type="Pfam" id="PF04833">
    <property type="entry name" value="COBRA"/>
    <property type="match status" value="1"/>
</dbReference>
<evidence type="ECO:0000313" key="13">
    <source>
        <dbReference type="EMBL" id="CBL94184.1"/>
    </source>
</evidence>
<dbReference type="GO" id="GO:0098552">
    <property type="term" value="C:side of membrane"/>
    <property type="evidence" value="ECO:0007669"/>
    <property type="project" value="UniProtKB-KW"/>
</dbReference>
<evidence type="ECO:0000256" key="6">
    <source>
        <dbReference type="ARBA" id="ARBA00023136"/>
    </source>
</evidence>
<dbReference type="PANTHER" id="PTHR31052">
    <property type="entry name" value="COBRA-LIKE PROTEIN 7"/>
    <property type="match status" value="1"/>
</dbReference>
<evidence type="ECO:0000256" key="11">
    <source>
        <dbReference type="SAM" id="SignalP"/>
    </source>
</evidence>
<evidence type="ECO:0000256" key="1">
    <source>
        <dbReference type="ARBA" id="ARBA00004609"/>
    </source>
</evidence>
<comment type="similarity">
    <text evidence="2">Belongs to the COBRA family.</text>
</comment>
<dbReference type="InterPro" id="IPR006918">
    <property type="entry name" value="COBRA_pln"/>
</dbReference>
<keyword evidence="4" id="KW-0336">GPI-anchor</keyword>
<dbReference type="PANTHER" id="PTHR31052:SF3">
    <property type="entry name" value="COBRA-LIKE PROTEIN 7"/>
    <property type="match status" value="1"/>
</dbReference>
<dbReference type="GO" id="GO:0005886">
    <property type="term" value="C:plasma membrane"/>
    <property type="evidence" value="ECO:0007669"/>
    <property type="project" value="UniProtKB-SubCell"/>
</dbReference>
<dbReference type="InterPro" id="IPR056900">
    <property type="entry name" value="COB_C"/>
</dbReference>
<organism evidence="13">
    <name type="scientific">Malus domestica</name>
    <name type="common">Apple</name>
    <name type="synonym">Pyrus malus</name>
    <dbReference type="NCBI Taxonomy" id="3750"/>
    <lineage>
        <taxon>Eukaryota</taxon>
        <taxon>Viridiplantae</taxon>
        <taxon>Streptophyta</taxon>
        <taxon>Embryophyta</taxon>
        <taxon>Tracheophyta</taxon>
        <taxon>Spermatophyta</taxon>
        <taxon>Magnoliopsida</taxon>
        <taxon>eudicotyledons</taxon>
        <taxon>Gunneridae</taxon>
        <taxon>Pentapetalae</taxon>
        <taxon>rosids</taxon>
        <taxon>fabids</taxon>
        <taxon>Rosales</taxon>
        <taxon>Rosaceae</taxon>
        <taxon>Amygdaloideae</taxon>
        <taxon>Maleae</taxon>
        <taxon>Malus</taxon>
    </lineage>
</organism>
<feature type="coiled-coil region" evidence="9">
    <location>
        <begin position="1014"/>
        <end position="1041"/>
    </location>
</feature>
<comment type="subcellular location">
    <subcellularLocation>
        <location evidence="1">Cell membrane</location>
        <topology evidence="1">Lipid-anchor</topology>
        <topology evidence="1">GPI-anchor</topology>
    </subcellularLocation>
</comment>
<evidence type="ECO:0000259" key="12">
    <source>
        <dbReference type="Pfam" id="PF25079"/>
    </source>
</evidence>
<evidence type="ECO:0000256" key="7">
    <source>
        <dbReference type="ARBA" id="ARBA00023180"/>
    </source>
</evidence>
<feature type="region of interest" description="Disordered" evidence="10">
    <location>
        <begin position="1081"/>
        <end position="1135"/>
    </location>
</feature>
<dbReference type="Pfam" id="PF25079">
    <property type="entry name" value="COB_C"/>
    <property type="match status" value="1"/>
</dbReference>
<keyword evidence="7" id="KW-0325">Glycoprotein</keyword>
<dbReference type="GO" id="GO:0010215">
    <property type="term" value="P:cellulose microfibril organization"/>
    <property type="evidence" value="ECO:0007669"/>
    <property type="project" value="InterPro"/>
</dbReference>
<evidence type="ECO:0000256" key="8">
    <source>
        <dbReference type="ARBA" id="ARBA00023288"/>
    </source>
</evidence>